<evidence type="ECO:0000313" key="1">
    <source>
        <dbReference type="EMBL" id="RSN75537.1"/>
    </source>
</evidence>
<protein>
    <recommendedName>
        <fullName evidence="3">Ribbon-helix-helix protein, CopG family</fullName>
    </recommendedName>
</protein>
<evidence type="ECO:0008006" key="3">
    <source>
        <dbReference type="Google" id="ProtNLM"/>
    </source>
</evidence>
<dbReference type="Proteomes" id="UP000277582">
    <property type="component" value="Unassembled WGS sequence"/>
</dbReference>
<dbReference type="OrthoDB" id="269969at2157"/>
<dbReference type="Pfam" id="PF03683">
    <property type="entry name" value="UPF0175"/>
    <property type="match status" value="1"/>
</dbReference>
<dbReference type="EMBL" id="RCOS01000073">
    <property type="protein sequence ID" value="RSN75537.1"/>
    <property type="molecule type" value="Genomic_DNA"/>
</dbReference>
<dbReference type="RefSeq" id="WP_125671127.1">
    <property type="nucleotide sequence ID" value="NZ_RCOS01000073.1"/>
</dbReference>
<accession>A0A3R9RPT1</accession>
<dbReference type="InterPro" id="IPR005368">
    <property type="entry name" value="UPF0175"/>
</dbReference>
<gene>
    <name evidence="1" type="ORF">D6D85_06045</name>
</gene>
<comment type="caution">
    <text evidence="1">The sequence shown here is derived from an EMBL/GenBank/DDBJ whole genome shotgun (WGS) entry which is preliminary data.</text>
</comment>
<keyword evidence="2" id="KW-1185">Reference proteome</keyword>
<dbReference type="AlphaFoldDB" id="A0A3R9RPT1"/>
<name>A0A3R9RPT1_9CREN</name>
<proteinExistence type="predicted"/>
<sequence>MGSKAIAVRIPIDLFKRIQEISKLRKVDTSELVKRAFVLGMERLMLETAIELYYEGKLKQSEAARMANMTVKDFMAIAKERRCC</sequence>
<reference evidence="1 2" key="1">
    <citation type="submission" date="2018-10" db="EMBL/GenBank/DDBJ databases">
        <title>Co-occurring genomic capacity for anaerobic methane metabolism and dissimilatory sulfite reduction discovered in the Korarchaeota.</title>
        <authorList>
            <person name="Mckay L.J."/>
            <person name="Dlakic M."/>
            <person name="Fields M.W."/>
            <person name="Delmont T.O."/>
            <person name="Eren A.M."/>
            <person name="Jay Z.J."/>
            <person name="Klingelsmith K.B."/>
            <person name="Rusch D.B."/>
            <person name="Inskeep W.P."/>
        </authorList>
    </citation>
    <scope>NUCLEOTIDE SEQUENCE [LARGE SCALE GENOMIC DNA]</scope>
    <source>
        <strain evidence="1 2">MDKW</strain>
    </source>
</reference>
<organism evidence="1 2">
    <name type="scientific">Candidatus Methanodesulfokora washburnensis</name>
    <dbReference type="NCBI Taxonomy" id="2478471"/>
    <lineage>
        <taxon>Archaea</taxon>
        <taxon>Thermoproteota</taxon>
        <taxon>Candidatus Korarchaeia</taxon>
        <taxon>Candidatus Korarchaeia incertae sedis</taxon>
        <taxon>Candidatus Methanodesulfokora</taxon>
    </lineage>
</organism>
<evidence type="ECO:0000313" key="2">
    <source>
        <dbReference type="Proteomes" id="UP000277582"/>
    </source>
</evidence>